<reference evidence="1 2" key="1">
    <citation type="journal article" date="2019" name="Genome Biol. Evol.">
        <title>Insights into the evolution of the New World diploid cottons (Gossypium, subgenus Houzingenia) based on genome sequencing.</title>
        <authorList>
            <person name="Grover C.E."/>
            <person name="Arick M.A. 2nd"/>
            <person name="Thrash A."/>
            <person name="Conover J.L."/>
            <person name="Sanders W.S."/>
            <person name="Peterson D.G."/>
            <person name="Frelichowski J.E."/>
            <person name="Scheffler J.A."/>
            <person name="Scheffler B.E."/>
            <person name="Wendel J.F."/>
        </authorList>
    </citation>
    <scope>NUCLEOTIDE SEQUENCE [LARGE SCALE GENOMIC DNA]</scope>
    <source>
        <strain evidence="1">8</strain>
        <tissue evidence="1">Leaf</tissue>
    </source>
</reference>
<protein>
    <submittedName>
        <fullName evidence="1">Uncharacterized protein</fullName>
    </submittedName>
</protein>
<gene>
    <name evidence="1" type="ORF">Gotri_021111</name>
</gene>
<feature type="non-terminal residue" evidence="1">
    <location>
        <position position="1"/>
    </location>
</feature>
<dbReference type="AlphaFoldDB" id="A0A7J9DBG7"/>
<organism evidence="1 2">
    <name type="scientific">Gossypium trilobum</name>
    <dbReference type="NCBI Taxonomy" id="34281"/>
    <lineage>
        <taxon>Eukaryota</taxon>
        <taxon>Viridiplantae</taxon>
        <taxon>Streptophyta</taxon>
        <taxon>Embryophyta</taxon>
        <taxon>Tracheophyta</taxon>
        <taxon>Spermatophyta</taxon>
        <taxon>Magnoliopsida</taxon>
        <taxon>eudicotyledons</taxon>
        <taxon>Gunneridae</taxon>
        <taxon>Pentapetalae</taxon>
        <taxon>rosids</taxon>
        <taxon>malvids</taxon>
        <taxon>Malvales</taxon>
        <taxon>Malvaceae</taxon>
        <taxon>Malvoideae</taxon>
        <taxon>Gossypium</taxon>
    </lineage>
</organism>
<keyword evidence="2" id="KW-1185">Reference proteome</keyword>
<dbReference type="Proteomes" id="UP000593568">
    <property type="component" value="Unassembled WGS sequence"/>
</dbReference>
<dbReference type="EMBL" id="JABEZW010000001">
    <property type="protein sequence ID" value="MBA0758087.1"/>
    <property type="molecule type" value="Genomic_DNA"/>
</dbReference>
<proteinExistence type="predicted"/>
<accession>A0A7J9DBG7</accession>
<evidence type="ECO:0000313" key="1">
    <source>
        <dbReference type="EMBL" id="MBA0758087.1"/>
    </source>
</evidence>
<evidence type="ECO:0000313" key="2">
    <source>
        <dbReference type="Proteomes" id="UP000593568"/>
    </source>
</evidence>
<comment type="caution">
    <text evidence="1">The sequence shown here is derived from an EMBL/GenBank/DDBJ whole genome shotgun (WGS) entry which is preliminary data.</text>
</comment>
<name>A0A7J9DBG7_9ROSI</name>
<sequence length="53" mass="5796">HPTVTAHLEAVDSGSCTPERHGISSTVIFFNSGLELMELLDRHCDILALIGYQ</sequence>